<accession>A0A402D3Y3</accession>
<dbReference type="KEGG" id="ccot:CCAX7_32520"/>
<dbReference type="AlphaFoldDB" id="A0A402D3Y3"/>
<evidence type="ECO:0000313" key="1">
    <source>
        <dbReference type="EMBL" id="BDI31201.1"/>
    </source>
</evidence>
<sequence>MTQMRLPDELQSMDKAARTIIENKSRTYHFSNPKALANVEPRYSEEQLAAARERLKPYTNEDLLGRPQSDQSRLKLNSLGLARDAVACVLLERGLYARLGDVPGGVYALSPKDIADEQRQFAKWRENARQESWRAHTLACHLDGYHALAEKFVLVDSDIGDINLLQYSLCSDMTRRGPALVDGARWYDPIINEKPKYDWNTFLENYHRSGVAAARQAWLSAWKRKSHGSLGFTSFGGSGMENGDDMAIAIKAWRRGGLVGLPRFQYDLRQGREWVGSVYLDTSGRQALAYNAGDPEANASDPNHMLPPQLVPKNRAAQNCLGIFFRPVNGIEDYFVIESRARHSKQ</sequence>
<organism evidence="1 2">
    <name type="scientific">Capsulimonas corticalis</name>
    <dbReference type="NCBI Taxonomy" id="2219043"/>
    <lineage>
        <taxon>Bacteria</taxon>
        <taxon>Bacillati</taxon>
        <taxon>Armatimonadota</taxon>
        <taxon>Armatimonadia</taxon>
        <taxon>Capsulimonadales</taxon>
        <taxon>Capsulimonadaceae</taxon>
        <taxon>Capsulimonas</taxon>
    </lineage>
</organism>
<proteinExistence type="predicted"/>
<reference evidence="1 2" key="1">
    <citation type="journal article" date="2019" name="Int. J. Syst. Evol. Microbiol.">
        <title>Capsulimonas corticalis gen. nov., sp. nov., an aerobic capsulated bacterium, of a novel bacterial order, Capsulimonadales ord. nov., of the class Armatimonadia of the phylum Armatimonadetes.</title>
        <authorList>
            <person name="Li J."/>
            <person name="Kudo C."/>
            <person name="Tonouchi A."/>
        </authorList>
    </citation>
    <scope>NUCLEOTIDE SEQUENCE [LARGE SCALE GENOMIC DNA]</scope>
    <source>
        <strain evidence="1 2">AX-7</strain>
    </source>
</reference>
<protein>
    <submittedName>
        <fullName evidence="1">Uncharacterized protein</fullName>
    </submittedName>
</protein>
<evidence type="ECO:0000313" key="2">
    <source>
        <dbReference type="Proteomes" id="UP000287394"/>
    </source>
</evidence>
<name>A0A402D3Y3_9BACT</name>
<gene>
    <name evidence="1" type="ORF">CCAX7_32520</name>
</gene>
<keyword evidence="2" id="KW-1185">Reference proteome</keyword>
<dbReference type="EMBL" id="AP025739">
    <property type="protein sequence ID" value="BDI31201.1"/>
    <property type="molecule type" value="Genomic_DNA"/>
</dbReference>
<dbReference type="Proteomes" id="UP000287394">
    <property type="component" value="Chromosome"/>
</dbReference>